<keyword evidence="2" id="KW-1185">Reference proteome</keyword>
<proteinExistence type="predicted"/>
<dbReference type="EMBL" id="BMIA01000003">
    <property type="protein sequence ID" value="GGH42993.1"/>
    <property type="molecule type" value="Genomic_DNA"/>
</dbReference>
<sequence>MANRFKEAQADQDYKRNRTATICDNCLHLELSQTPGKDNQSPTPRFKCGIGHFFVRMTHTCRVFEEKPVETT</sequence>
<evidence type="ECO:0000313" key="2">
    <source>
        <dbReference type="Proteomes" id="UP000600214"/>
    </source>
</evidence>
<evidence type="ECO:0000313" key="1">
    <source>
        <dbReference type="EMBL" id="GGH42993.1"/>
    </source>
</evidence>
<accession>A0ABQ1YZ35</accession>
<organism evidence="1 2">
    <name type="scientific">Dyadobacter endophyticus</name>
    <dbReference type="NCBI Taxonomy" id="1749036"/>
    <lineage>
        <taxon>Bacteria</taxon>
        <taxon>Pseudomonadati</taxon>
        <taxon>Bacteroidota</taxon>
        <taxon>Cytophagia</taxon>
        <taxon>Cytophagales</taxon>
        <taxon>Spirosomataceae</taxon>
        <taxon>Dyadobacter</taxon>
    </lineage>
</organism>
<dbReference type="Proteomes" id="UP000600214">
    <property type="component" value="Unassembled WGS sequence"/>
</dbReference>
<reference evidence="2" key="1">
    <citation type="journal article" date="2019" name="Int. J. Syst. Evol. Microbiol.">
        <title>The Global Catalogue of Microorganisms (GCM) 10K type strain sequencing project: providing services to taxonomists for standard genome sequencing and annotation.</title>
        <authorList>
            <consortium name="The Broad Institute Genomics Platform"/>
            <consortium name="The Broad Institute Genome Sequencing Center for Infectious Disease"/>
            <person name="Wu L."/>
            <person name="Ma J."/>
        </authorList>
    </citation>
    <scope>NUCLEOTIDE SEQUENCE [LARGE SCALE GENOMIC DNA]</scope>
    <source>
        <strain evidence="2">CGMCC 1.15288</strain>
    </source>
</reference>
<name>A0ABQ1YZ35_9BACT</name>
<comment type="caution">
    <text evidence="1">The sequence shown here is derived from an EMBL/GenBank/DDBJ whole genome shotgun (WGS) entry which is preliminary data.</text>
</comment>
<protein>
    <submittedName>
        <fullName evidence="1">Uncharacterized protein</fullName>
    </submittedName>
</protein>
<gene>
    <name evidence="1" type="ORF">GCM10007423_40030</name>
</gene>